<evidence type="ECO:0000256" key="10">
    <source>
        <dbReference type="SAM" id="MobiDB-lite"/>
    </source>
</evidence>
<sequence>MSDFDRAGDSTELEALFDSVAAAVTSTGTAAGPAATGKPSLLQQLREVEAKEAEEAEEADSDDLQALFEAVLAAQAPAVATAANGHDNRDTTDHESHDRLPLFPDPSPATGEGRFVSRLRDFHIKESGEGGEQESGNEKVFRRVGQMARQLHDTLGELGYHELLGTAAAAIPDTRDRLNYVASLTEKAACRVLNATDIANPLQDQLEASSAALAAKWDALYANQMGVEEFKKLADDTRAFLKQGLPQHTDATKAQLLEIMMAQDFQDLTGQVIKKTIAVAQELEAQLMGVLIETMPGERRTESVMSLLNGPVINAEGRSDVVATQQQVDDLLGSLGF</sequence>
<evidence type="ECO:0000256" key="4">
    <source>
        <dbReference type="ARBA" id="ARBA00022490"/>
    </source>
</evidence>
<dbReference type="SUPFAM" id="SSF75708">
    <property type="entry name" value="Chemotaxis phosphatase CheZ"/>
    <property type="match status" value="1"/>
</dbReference>
<comment type="subcellular location">
    <subcellularLocation>
        <location evidence="1">Cytoplasm</location>
    </subcellularLocation>
</comment>
<dbReference type="GO" id="GO:0097588">
    <property type="term" value="P:archaeal or bacterial-type flagellum-dependent cell motility"/>
    <property type="evidence" value="ECO:0007669"/>
    <property type="project" value="UniProtKB-KW"/>
</dbReference>
<reference evidence="11 12" key="1">
    <citation type="submission" date="2018-05" db="EMBL/GenBank/DDBJ databases">
        <title>Integrated omic analyses show evidence that a Ca. Accumulibacter phosphatis strain performs denitrification under micro-aerobic conditions.</title>
        <authorList>
            <person name="Camejo P.Y."/>
            <person name="Katherine M.D."/>
            <person name="Daniel N.R."/>
        </authorList>
    </citation>
    <scope>NUCLEOTIDE SEQUENCE [LARGE SCALE GENOMIC DNA]</scope>
    <source>
        <strain evidence="11">UW-LDO-IC</strain>
    </source>
</reference>
<dbReference type="EMBL" id="QPGA01000007">
    <property type="protein sequence ID" value="RDE51449.1"/>
    <property type="molecule type" value="Genomic_DNA"/>
</dbReference>
<feature type="region of interest" description="Disordered" evidence="10">
    <location>
        <begin position="81"/>
        <end position="111"/>
    </location>
</feature>
<evidence type="ECO:0000313" key="12">
    <source>
        <dbReference type="Proteomes" id="UP000253831"/>
    </source>
</evidence>
<protein>
    <recommendedName>
        <fullName evidence="3">Protein phosphatase CheZ</fullName>
    </recommendedName>
    <alternativeName>
        <fullName evidence="9">Chemotaxis protein CheZ</fullName>
    </alternativeName>
</protein>
<keyword evidence="8" id="KW-0904">Protein phosphatase</keyword>
<dbReference type="GO" id="GO:0004721">
    <property type="term" value="F:phosphoprotein phosphatase activity"/>
    <property type="evidence" value="ECO:0007669"/>
    <property type="project" value="UniProtKB-KW"/>
</dbReference>
<evidence type="ECO:0000313" key="11">
    <source>
        <dbReference type="EMBL" id="RDE51449.1"/>
    </source>
</evidence>
<evidence type="ECO:0000256" key="1">
    <source>
        <dbReference type="ARBA" id="ARBA00004496"/>
    </source>
</evidence>
<proteinExistence type="inferred from homology"/>
<accession>A0A369XSP9</accession>
<dbReference type="InterPro" id="IPR050992">
    <property type="entry name" value="CheZ_family_phosphatases"/>
</dbReference>
<organism evidence="11 12">
    <name type="scientific">Candidatus Accumulibacter meliphilus</name>
    <dbReference type="NCBI Taxonomy" id="2211374"/>
    <lineage>
        <taxon>Bacteria</taxon>
        <taxon>Pseudomonadati</taxon>
        <taxon>Pseudomonadota</taxon>
        <taxon>Betaproteobacteria</taxon>
        <taxon>Candidatus Accumulibacter</taxon>
    </lineage>
</organism>
<keyword evidence="5" id="KW-0145">Chemotaxis</keyword>
<gene>
    <name evidence="11" type="ORF">DVS81_05850</name>
</gene>
<comment type="caution">
    <text evidence="11">The sequence shown here is derived from an EMBL/GenBank/DDBJ whole genome shotgun (WGS) entry which is preliminary data.</text>
</comment>
<dbReference type="GO" id="GO:0006935">
    <property type="term" value="P:chemotaxis"/>
    <property type="evidence" value="ECO:0007669"/>
    <property type="project" value="UniProtKB-KW"/>
</dbReference>
<keyword evidence="4" id="KW-0963">Cytoplasm</keyword>
<dbReference type="Proteomes" id="UP000253831">
    <property type="component" value="Unassembled WGS sequence"/>
</dbReference>
<dbReference type="GO" id="GO:0009288">
    <property type="term" value="C:bacterial-type flagellum"/>
    <property type="evidence" value="ECO:0007669"/>
    <property type="project" value="InterPro"/>
</dbReference>
<keyword evidence="6" id="KW-0283">Flagellar rotation</keyword>
<evidence type="ECO:0000256" key="2">
    <source>
        <dbReference type="ARBA" id="ARBA00005908"/>
    </source>
</evidence>
<dbReference type="PANTHER" id="PTHR43693">
    <property type="entry name" value="PROTEIN PHOSPHATASE CHEZ"/>
    <property type="match status" value="1"/>
</dbReference>
<name>A0A369XSP9_9PROT</name>
<dbReference type="GO" id="GO:0050920">
    <property type="term" value="P:regulation of chemotaxis"/>
    <property type="evidence" value="ECO:0007669"/>
    <property type="project" value="InterPro"/>
</dbReference>
<dbReference type="AlphaFoldDB" id="A0A369XSP9"/>
<evidence type="ECO:0000256" key="3">
    <source>
        <dbReference type="ARBA" id="ARBA00018484"/>
    </source>
</evidence>
<evidence type="ECO:0000256" key="9">
    <source>
        <dbReference type="ARBA" id="ARBA00029599"/>
    </source>
</evidence>
<dbReference type="InterPro" id="IPR007439">
    <property type="entry name" value="Chemotax_Pase_CheZ"/>
</dbReference>
<dbReference type="GO" id="GO:0005737">
    <property type="term" value="C:cytoplasm"/>
    <property type="evidence" value="ECO:0007669"/>
    <property type="project" value="UniProtKB-SubCell"/>
</dbReference>
<dbReference type="Gene3D" id="1.10.287.500">
    <property type="entry name" value="Helix hairpin bin"/>
    <property type="match status" value="1"/>
</dbReference>
<feature type="compositionally biased region" description="Basic and acidic residues" evidence="10">
    <location>
        <begin position="86"/>
        <end position="100"/>
    </location>
</feature>
<keyword evidence="7" id="KW-0378">Hydrolase</keyword>
<dbReference type="Pfam" id="PF04344">
    <property type="entry name" value="CheZ"/>
    <property type="match status" value="1"/>
</dbReference>
<comment type="similarity">
    <text evidence="2">Belongs to the CheZ family.</text>
</comment>
<dbReference type="PANTHER" id="PTHR43693:SF1">
    <property type="entry name" value="PROTEIN PHOSPHATASE CHEZ"/>
    <property type="match status" value="1"/>
</dbReference>
<dbReference type="NCBIfam" id="NF008368">
    <property type="entry name" value="PRK11166.1"/>
    <property type="match status" value="1"/>
</dbReference>
<evidence type="ECO:0000256" key="8">
    <source>
        <dbReference type="ARBA" id="ARBA00022912"/>
    </source>
</evidence>
<evidence type="ECO:0000256" key="7">
    <source>
        <dbReference type="ARBA" id="ARBA00022801"/>
    </source>
</evidence>
<evidence type="ECO:0000256" key="6">
    <source>
        <dbReference type="ARBA" id="ARBA00022779"/>
    </source>
</evidence>
<evidence type="ECO:0000256" key="5">
    <source>
        <dbReference type="ARBA" id="ARBA00022500"/>
    </source>
</evidence>